<dbReference type="PROSITE" id="PS50110">
    <property type="entry name" value="RESPONSE_REGULATORY"/>
    <property type="match status" value="1"/>
</dbReference>
<dbReference type="Pfam" id="PF00072">
    <property type="entry name" value="Response_reg"/>
    <property type="match status" value="1"/>
</dbReference>
<dbReference type="Proteomes" id="UP000263489">
    <property type="component" value="Unassembled WGS sequence"/>
</dbReference>
<evidence type="ECO:0000259" key="3">
    <source>
        <dbReference type="PROSITE" id="PS50110"/>
    </source>
</evidence>
<feature type="non-terminal residue" evidence="4">
    <location>
        <position position="83"/>
    </location>
</feature>
<accession>A0A352J0B5</accession>
<organism evidence="4 5">
    <name type="scientific">Marinobacter adhaerens</name>
    <dbReference type="NCBI Taxonomy" id="1033846"/>
    <lineage>
        <taxon>Bacteria</taxon>
        <taxon>Pseudomonadati</taxon>
        <taxon>Pseudomonadota</taxon>
        <taxon>Gammaproteobacteria</taxon>
        <taxon>Pseudomonadales</taxon>
        <taxon>Marinobacteraceae</taxon>
        <taxon>Marinobacter</taxon>
    </lineage>
</organism>
<keyword evidence="1 2" id="KW-0597">Phosphoprotein</keyword>
<reference evidence="4 5" key="1">
    <citation type="journal article" date="2018" name="Nat. Biotechnol.">
        <title>A standardized bacterial taxonomy based on genome phylogeny substantially revises the tree of life.</title>
        <authorList>
            <person name="Parks D.H."/>
            <person name="Chuvochina M."/>
            <person name="Waite D.W."/>
            <person name="Rinke C."/>
            <person name="Skarshewski A."/>
            <person name="Chaumeil P.A."/>
            <person name="Hugenholtz P."/>
        </authorList>
    </citation>
    <scope>NUCLEOTIDE SEQUENCE [LARGE SCALE GENOMIC DNA]</scope>
    <source>
        <strain evidence="4">UBA9380</strain>
    </source>
</reference>
<evidence type="ECO:0000313" key="5">
    <source>
        <dbReference type="Proteomes" id="UP000263489"/>
    </source>
</evidence>
<comment type="caution">
    <text evidence="4">The sequence shown here is derived from an EMBL/GenBank/DDBJ whole genome shotgun (WGS) entry which is preliminary data.</text>
</comment>
<dbReference type="GO" id="GO:0000160">
    <property type="term" value="P:phosphorelay signal transduction system"/>
    <property type="evidence" value="ECO:0007669"/>
    <property type="project" value="InterPro"/>
</dbReference>
<name>A0A352J0B5_9GAMM</name>
<gene>
    <name evidence="4" type="ORF">DC045_23155</name>
</gene>
<dbReference type="Gene3D" id="3.40.50.2300">
    <property type="match status" value="1"/>
</dbReference>
<dbReference type="AlphaFoldDB" id="A0A352J0B5"/>
<dbReference type="InterPro" id="IPR011006">
    <property type="entry name" value="CheY-like_superfamily"/>
</dbReference>
<sequence>MTAVNSPSISRVMYVEDDPDIRAIAEIALQDVGGFEIALCESGAVAVETASGFDPELILLDVMMPGMDGPTTLKALRELDGMA</sequence>
<dbReference type="PANTHER" id="PTHR44591">
    <property type="entry name" value="STRESS RESPONSE REGULATOR PROTEIN 1"/>
    <property type="match status" value="1"/>
</dbReference>
<evidence type="ECO:0000256" key="1">
    <source>
        <dbReference type="ARBA" id="ARBA00022553"/>
    </source>
</evidence>
<feature type="modified residue" description="4-aspartylphosphate" evidence="2">
    <location>
        <position position="61"/>
    </location>
</feature>
<dbReference type="SUPFAM" id="SSF52172">
    <property type="entry name" value="CheY-like"/>
    <property type="match status" value="1"/>
</dbReference>
<evidence type="ECO:0000313" key="4">
    <source>
        <dbReference type="EMBL" id="HBC37148.1"/>
    </source>
</evidence>
<dbReference type="InterPro" id="IPR050595">
    <property type="entry name" value="Bact_response_regulator"/>
</dbReference>
<feature type="domain" description="Response regulatory" evidence="3">
    <location>
        <begin position="11"/>
        <end position="83"/>
    </location>
</feature>
<protein>
    <recommendedName>
        <fullName evidence="3">Response regulatory domain-containing protein</fullName>
    </recommendedName>
</protein>
<dbReference type="InterPro" id="IPR001789">
    <property type="entry name" value="Sig_transdc_resp-reg_receiver"/>
</dbReference>
<dbReference type="PANTHER" id="PTHR44591:SF3">
    <property type="entry name" value="RESPONSE REGULATORY DOMAIN-CONTAINING PROTEIN"/>
    <property type="match status" value="1"/>
</dbReference>
<evidence type="ECO:0000256" key="2">
    <source>
        <dbReference type="PROSITE-ProRule" id="PRU00169"/>
    </source>
</evidence>
<proteinExistence type="predicted"/>
<dbReference type="EMBL" id="DNNA01000347">
    <property type="protein sequence ID" value="HBC37148.1"/>
    <property type="molecule type" value="Genomic_DNA"/>
</dbReference>